<dbReference type="AlphaFoldDB" id="A0A8S3D175"/>
<sequence>MIEQCQSLFDVTCFTQLPTALNELYYRHGELTNFKRSIASTLG</sequence>
<comment type="caution">
    <text evidence="2">The sequence shown here is derived from an EMBL/GenBank/DDBJ whole genome shotgun (WGS) entry which is preliminary data.</text>
</comment>
<dbReference type="EMBL" id="CAJOBJ010186839">
    <property type="protein sequence ID" value="CAF4939235.1"/>
    <property type="molecule type" value="Genomic_DNA"/>
</dbReference>
<feature type="non-terminal residue" evidence="2">
    <location>
        <position position="43"/>
    </location>
</feature>
<organism evidence="2 3">
    <name type="scientific">Rotaria magnacalcarata</name>
    <dbReference type="NCBI Taxonomy" id="392030"/>
    <lineage>
        <taxon>Eukaryota</taxon>
        <taxon>Metazoa</taxon>
        <taxon>Spiralia</taxon>
        <taxon>Gnathifera</taxon>
        <taxon>Rotifera</taxon>
        <taxon>Eurotatoria</taxon>
        <taxon>Bdelloidea</taxon>
        <taxon>Philodinida</taxon>
        <taxon>Philodinidae</taxon>
        <taxon>Rotaria</taxon>
    </lineage>
</organism>
<dbReference type="Proteomes" id="UP000681720">
    <property type="component" value="Unassembled WGS sequence"/>
</dbReference>
<reference evidence="2" key="1">
    <citation type="submission" date="2021-02" db="EMBL/GenBank/DDBJ databases">
        <authorList>
            <person name="Nowell W R."/>
        </authorList>
    </citation>
    <scope>NUCLEOTIDE SEQUENCE</scope>
</reference>
<evidence type="ECO:0000313" key="3">
    <source>
        <dbReference type="Proteomes" id="UP000681720"/>
    </source>
</evidence>
<name>A0A8S3D175_9BILA</name>
<proteinExistence type="predicted"/>
<accession>A0A8S3D175</accession>
<protein>
    <submittedName>
        <fullName evidence="2">Uncharacterized protein</fullName>
    </submittedName>
</protein>
<gene>
    <name evidence="1" type="ORF">GIL414_LOCUS53504</name>
    <name evidence="2" type="ORF">GIL414_LOCUS53724</name>
</gene>
<evidence type="ECO:0000313" key="1">
    <source>
        <dbReference type="EMBL" id="CAF4934906.1"/>
    </source>
</evidence>
<evidence type="ECO:0000313" key="2">
    <source>
        <dbReference type="EMBL" id="CAF4939235.1"/>
    </source>
</evidence>
<dbReference type="EMBL" id="CAJOBJ010185638">
    <property type="protein sequence ID" value="CAF4934906.1"/>
    <property type="molecule type" value="Genomic_DNA"/>
</dbReference>